<reference evidence="2 3" key="1">
    <citation type="submission" date="2017-08" db="EMBL/GenBank/DDBJ databases">
        <title>Reclassification of Bisgaard taxon 37 and 44.</title>
        <authorList>
            <person name="Christensen H."/>
        </authorList>
    </citation>
    <scope>NUCLEOTIDE SEQUENCE [LARGE SCALE GENOMIC DNA]</scope>
    <source>
        <strain evidence="2 3">B96_4</strain>
    </source>
</reference>
<dbReference type="OrthoDB" id="9770306at2"/>
<protein>
    <recommendedName>
        <fullName evidence="1">Cysteine-rich domain-containing protein</fullName>
    </recommendedName>
</protein>
<comment type="caution">
    <text evidence="2">The sequence shown here is derived from an EMBL/GenBank/DDBJ whole genome shotgun (WGS) entry which is preliminary data.</text>
</comment>
<dbReference type="GO" id="GO:0016491">
    <property type="term" value="F:oxidoreductase activity"/>
    <property type="evidence" value="ECO:0007669"/>
    <property type="project" value="UniProtKB-ARBA"/>
</dbReference>
<dbReference type="InterPro" id="IPR004017">
    <property type="entry name" value="Cys_rich_dom"/>
</dbReference>
<dbReference type="Pfam" id="PF02754">
    <property type="entry name" value="CCG"/>
    <property type="match status" value="2"/>
</dbReference>
<dbReference type="AlphaFoldDB" id="A0A3A1Y3C7"/>
<evidence type="ECO:0000259" key="1">
    <source>
        <dbReference type="Pfam" id="PF02754"/>
    </source>
</evidence>
<proteinExistence type="predicted"/>
<evidence type="ECO:0000313" key="3">
    <source>
        <dbReference type="Proteomes" id="UP000266258"/>
    </source>
</evidence>
<gene>
    <name evidence="2" type="ORF">CJP74_06505</name>
</gene>
<dbReference type="RefSeq" id="WP_119497484.1">
    <property type="nucleotide sequence ID" value="NZ_NRJH01000056.1"/>
</dbReference>
<name>A0A3A1Y3C7_9GAMM</name>
<dbReference type="Proteomes" id="UP000266258">
    <property type="component" value="Unassembled WGS sequence"/>
</dbReference>
<dbReference type="PANTHER" id="PTHR30296">
    <property type="entry name" value="UNCHARACTERIZED PROTEIN YKGE"/>
    <property type="match status" value="1"/>
</dbReference>
<dbReference type="GO" id="GO:0005829">
    <property type="term" value="C:cytosol"/>
    <property type="evidence" value="ECO:0007669"/>
    <property type="project" value="TreeGrafter"/>
</dbReference>
<organism evidence="2 3">
    <name type="scientific">Psittacicella melopsittaci</name>
    <dbReference type="NCBI Taxonomy" id="2028576"/>
    <lineage>
        <taxon>Bacteria</taxon>
        <taxon>Pseudomonadati</taxon>
        <taxon>Pseudomonadota</taxon>
        <taxon>Gammaproteobacteria</taxon>
        <taxon>Pasteurellales</taxon>
        <taxon>Psittacicellaceae</taxon>
        <taxon>Psittacicella</taxon>
    </lineage>
</organism>
<dbReference type="EMBL" id="NRJH01000056">
    <property type="protein sequence ID" value="RIY31718.1"/>
    <property type="molecule type" value="Genomic_DNA"/>
</dbReference>
<evidence type="ECO:0000313" key="2">
    <source>
        <dbReference type="EMBL" id="RIY31718.1"/>
    </source>
</evidence>
<accession>A0A3A1Y3C7</accession>
<dbReference type="PANTHER" id="PTHR30296:SF0">
    <property type="entry name" value="LACTATE UTILIZATION PROTEIN A"/>
    <property type="match status" value="1"/>
</dbReference>
<feature type="domain" description="Cysteine-rich" evidence="1">
    <location>
        <begin position="3"/>
        <end position="84"/>
    </location>
</feature>
<keyword evidence="3" id="KW-1185">Reference proteome</keyword>
<feature type="domain" description="Cysteine-rich" evidence="1">
    <location>
        <begin position="133"/>
        <end position="216"/>
    </location>
</feature>
<sequence length="249" mass="27608">MRVNLFVTCIGDVVKANTLKKTVLLLEKLGCDVVFLSKQTCCGQPALNSGYVDESKKAVKNLIKTFEENDYPIVAPAGSCVYSMKKYKYLFDENDPWRERAEKFGDRVHDLTDFIVNVLGVTDVGATLEGKAVYHASCSLWRKLGVVEEPLKLLHAVKGLELLDFENSDTCCGFGGTFSVKMAEVSGEMVTEKVEHILDVNPDYVIGADSSCLINIGGRLSREHKLDHIKVLHIVDVLVTDEELEQAGY</sequence>